<feature type="compositionally biased region" description="Acidic residues" evidence="1">
    <location>
        <begin position="61"/>
        <end position="82"/>
    </location>
</feature>
<dbReference type="EMBL" id="IACK01079682">
    <property type="protein sequence ID" value="LAA79001.1"/>
    <property type="molecule type" value="Transcribed_RNA"/>
</dbReference>
<reference evidence="2" key="1">
    <citation type="submission" date="2017-07" db="EMBL/GenBank/DDBJ databases">
        <authorList>
            <person name="Mikheyev A."/>
            <person name="Grau M."/>
        </authorList>
    </citation>
    <scope>NUCLEOTIDE SEQUENCE</scope>
    <source>
        <tissue evidence="2">Venom_gland</tissue>
    </source>
</reference>
<proteinExistence type="predicted"/>
<sequence length="145" mass="16088">MEIRLQVIPGEIPFRLVDVQIGLETKEDVREGTEVLPRFAVLKDFQGANHHGNEREVENHEGDEEGEEGDGQIAEDEEEDQGVDLVGRDDGGQPVHASFGGHLNQVLFDFHDGMEGILDDLLSEGKLLRALSCQLIIIVILRDHA</sequence>
<accession>A0A2D4I451</accession>
<evidence type="ECO:0000256" key="1">
    <source>
        <dbReference type="SAM" id="MobiDB-lite"/>
    </source>
</evidence>
<organism evidence="2">
    <name type="scientific">Micrurus lemniscatus lemniscatus</name>
    <dbReference type="NCBI Taxonomy" id="129467"/>
    <lineage>
        <taxon>Eukaryota</taxon>
        <taxon>Metazoa</taxon>
        <taxon>Chordata</taxon>
        <taxon>Craniata</taxon>
        <taxon>Vertebrata</taxon>
        <taxon>Euteleostomi</taxon>
        <taxon>Lepidosauria</taxon>
        <taxon>Squamata</taxon>
        <taxon>Bifurcata</taxon>
        <taxon>Unidentata</taxon>
        <taxon>Episquamata</taxon>
        <taxon>Toxicofera</taxon>
        <taxon>Serpentes</taxon>
        <taxon>Colubroidea</taxon>
        <taxon>Elapidae</taxon>
        <taxon>Elapinae</taxon>
        <taxon>Micrurus</taxon>
    </lineage>
</organism>
<protein>
    <submittedName>
        <fullName evidence="2">Uncharacterized protein</fullName>
    </submittedName>
</protein>
<feature type="region of interest" description="Disordered" evidence="1">
    <location>
        <begin position="47"/>
        <end position="94"/>
    </location>
</feature>
<name>A0A2D4I451_MICLE</name>
<dbReference type="AlphaFoldDB" id="A0A2D4I451"/>
<reference evidence="2" key="2">
    <citation type="submission" date="2017-11" db="EMBL/GenBank/DDBJ databases">
        <title>Coralsnake Venomics: Analyses of Venom Gland Transcriptomes and Proteomes of Six Brazilian Taxa.</title>
        <authorList>
            <person name="Aird S.D."/>
            <person name="Jorge da Silva N."/>
            <person name="Qiu L."/>
            <person name="Villar-Briones A."/>
            <person name="Aparecida-Saddi V."/>
            <person name="Campos-Telles M.P."/>
            <person name="Grau M."/>
            <person name="Mikheyev A.S."/>
        </authorList>
    </citation>
    <scope>NUCLEOTIDE SEQUENCE</scope>
    <source>
        <tissue evidence="2">Venom_gland</tissue>
    </source>
</reference>
<feature type="compositionally biased region" description="Basic and acidic residues" evidence="1">
    <location>
        <begin position="51"/>
        <end position="60"/>
    </location>
</feature>
<evidence type="ECO:0000313" key="2">
    <source>
        <dbReference type="EMBL" id="LAA79001.1"/>
    </source>
</evidence>